<dbReference type="GO" id="GO:0043565">
    <property type="term" value="F:sequence-specific DNA binding"/>
    <property type="evidence" value="ECO:0007669"/>
    <property type="project" value="InterPro"/>
</dbReference>
<dbReference type="RefSeq" id="WP_027207247.1">
    <property type="nucleotide sequence ID" value="NZ_FOGJ01000010.1"/>
</dbReference>
<protein>
    <submittedName>
        <fullName evidence="5">Helix-turn-helix domain-containing protein</fullName>
    </submittedName>
</protein>
<dbReference type="CDD" id="cd06986">
    <property type="entry name" value="cupin_MmsR-like_N"/>
    <property type="match status" value="1"/>
</dbReference>
<dbReference type="InterPro" id="IPR018060">
    <property type="entry name" value="HTH_AraC"/>
</dbReference>
<keyword evidence="2" id="KW-0238">DNA-binding</keyword>
<dbReference type="PANTHER" id="PTHR43280">
    <property type="entry name" value="ARAC-FAMILY TRANSCRIPTIONAL REGULATOR"/>
    <property type="match status" value="1"/>
</dbReference>
<dbReference type="Gene3D" id="2.60.120.280">
    <property type="entry name" value="Regulatory protein AraC"/>
    <property type="match status" value="1"/>
</dbReference>
<dbReference type="PROSITE" id="PS01124">
    <property type="entry name" value="HTH_ARAC_FAMILY_2"/>
    <property type="match status" value="1"/>
</dbReference>
<sequence>MEKAYKLEFTKEENESLYVTSCGLSKTGPNHHFGPAIKPHHMIHYILSGKGIFRLKGKEYKLTEGAGFLITPDELAYYEADEDDPWTYVWVGFGGSLAGSIVEQLSLSPDQPIFRNSESDKIYSIVHDMMEHNTFSVADILERNGQLHLFLSVVAGSLISSKGESESANNYVQKAISFIRANYYNPIKITDVADYVCVNRSYLYTLFEKALGVSPQQYLSSYRISKACDLLKVTDLPIESIAISSGYNDPLVFTKAFRMNKGMSPSNYRKAHKKDALPGGKEHLKQLEKYLEGKTTN</sequence>
<accession>A0A1H9RR33</accession>
<dbReference type="SUPFAM" id="SSF46689">
    <property type="entry name" value="Homeodomain-like"/>
    <property type="match status" value="2"/>
</dbReference>
<dbReference type="Proteomes" id="UP000182584">
    <property type="component" value="Unassembled WGS sequence"/>
</dbReference>
<evidence type="ECO:0000256" key="2">
    <source>
        <dbReference type="ARBA" id="ARBA00023125"/>
    </source>
</evidence>
<keyword evidence="1" id="KW-0805">Transcription regulation</keyword>
<evidence type="ECO:0000256" key="1">
    <source>
        <dbReference type="ARBA" id="ARBA00023015"/>
    </source>
</evidence>
<dbReference type="GO" id="GO:0003700">
    <property type="term" value="F:DNA-binding transcription factor activity"/>
    <property type="evidence" value="ECO:0007669"/>
    <property type="project" value="InterPro"/>
</dbReference>
<feature type="domain" description="HTH araC/xylS-type" evidence="4">
    <location>
        <begin position="173"/>
        <end position="271"/>
    </location>
</feature>
<dbReference type="EMBL" id="FOGJ01000010">
    <property type="protein sequence ID" value="SER75280.1"/>
    <property type="molecule type" value="Genomic_DNA"/>
</dbReference>
<evidence type="ECO:0000259" key="4">
    <source>
        <dbReference type="PROSITE" id="PS01124"/>
    </source>
</evidence>
<dbReference type="SMART" id="SM00342">
    <property type="entry name" value="HTH_ARAC"/>
    <property type="match status" value="1"/>
</dbReference>
<dbReference type="PANTHER" id="PTHR43280:SF28">
    <property type="entry name" value="HTH-TYPE TRANSCRIPTIONAL ACTIVATOR RHAS"/>
    <property type="match status" value="1"/>
</dbReference>
<dbReference type="PROSITE" id="PS00041">
    <property type="entry name" value="HTH_ARAC_FAMILY_1"/>
    <property type="match status" value="1"/>
</dbReference>
<dbReference type="SUPFAM" id="SSF51215">
    <property type="entry name" value="Regulatory protein AraC"/>
    <property type="match status" value="1"/>
</dbReference>
<dbReference type="eggNOG" id="COG2207">
    <property type="taxonomic scope" value="Bacteria"/>
</dbReference>
<dbReference type="InterPro" id="IPR003313">
    <property type="entry name" value="AraC-bd"/>
</dbReference>
<dbReference type="Pfam" id="PF12833">
    <property type="entry name" value="HTH_18"/>
    <property type="match status" value="1"/>
</dbReference>
<dbReference type="AlphaFoldDB" id="A0A1H9RR33"/>
<dbReference type="Pfam" id="PF02311">
    <property type="entry name" value="AraC_binding"/>
    <property type="match status" value="1"/>
</dbReference>
<dbReference type="InterPro" id="IPR037923">
    <property type="entry name" value="HTH-like"/>
</dbReference>
<evidence type="ECO:0000313" key="6">
    <source>
        <dbReference type="Proteomes" id="UP000182584"/>
    </source>
</evidence>
<evidence type="ECO:0000256" key="3">
    <source>
        <dbReference type="ARBA" id="ARBA00023163"/>
    </source>
</evidence>
<evidence type="ECO:0000313" key="5">
    <source>
        <dbReference type="EMBL" id="SER75280.1"/>
    </source>
</evidence>
<dbReference type="Gene3D" id="1.10.10.60">
    <property type="entry name" value="Homeodomain-like"/>
    <property type="match status" value="2"/>
</dbReference>
<gene>
    <name evidence="5" type="ORF">SAMN04487884_11080</name>
</gene>
<dbReference type="InterPro" id="IPR018062">
    <property type="entry name" value="HTH_AraC-typ_CS"/>
</dbReference>
<organism evidence="5 6">
    <name type="scientific">Butyrivibrio fibrisolvens</name>
    <dbReference type="NCBI Taxonomy" id="831"/>
    <lineage>
        <taxon>Bacteria</taxon>
        <taxon>Bacillati</taxon>
        <taxon>Bacillota</taxon>
        <taxon>Clostridia</taxon>
        <taxon>Lachnospirales</taxon>
        <taxon>Lachnospiraceae</taxon>
        <taxon>Butyrivibrio</taxon>
    </lineage>
</organism>
<keyword evidence="3" id="KW-0804">Transcription</keyword>
<dbReference type="OrthoDB" id="9813413at2"/>
<proteinExistence type="predicted"/>
<dbReference type="InterPro" id="IPR009057">
    <property type="entry name" value="Homeodomain-like_sf"/>
</dbReference>
<name>A0A1H9RR33_BUTFI</name>
<reference evidence="5 6" key="1">
    <citation type="submission" date="2016-10" db="EMBL/GenBank/DDBJ databases">
        <authorList>
            <person name="de Groot N.N."/>
        </authorList>
    </citation>
    <scope>NUCLEOTIDE SEQUENCE [LARGE SCALE GENOMIC DNA]</scope>
    <source>
        <strain evidence="5 6">AR40</strain>
    </source>
</reference>